<dbReference type="PANTHER" id="PTHR42922">
    <property type="entry name" value="PHOSPHATE TRANSPORT SYSTEM PERMEASE PROTEIN PSTA"/>
    <property type="match status" value="1"/>
</dbReference>
<name>A0A6J7KMM6_9ZZZZ</name>
<evidence type="ECO:0000256" key="5">
    <source>
        <dbReference type="ARBA" id="ARBA00022592"/>
    </source>
</evidence>
<evidence type="ECO:0000256" key="7">
    <source>
        <dbReference type="ARBA" id="ARBA00022989"/>
    </source>
</evidence>
<dbReference type="EMBL" id="CAEZYF010000026">
    <property type="protein sequence ID" value="CAB4741902.1"/>
    <property type="molecule type" value="Genomic_DNA"/>
</dbReference>
<keyword evidence="8 10" id="KW-0472">Membrane</keyword>
<evidence type="ECO:0000256" key="6">
    <source>
        <dbReference type="ARBA" id="ARBA00022692"/>
    </source>
</evidence>
<keyword evidence="4" id="KW-1003">Cell membrane</keyword>
<dbReference type="InterPro" id="IPR005672">
    <property type="entry name" value="Phosphate_PstA"/>
</dbReference>
<dbReference type="PROSITE" id="PS50928">
    <property type="entry name" value="ABC_TM1"/>
    <property type="match status" value="1"/>
</dbReference>
<organism evidence="16">
    <name type="scientific">freshwater metagenome</name>
    <dbReference type="NCBI Taxonomy" id="449393"/>
    <lineage>
        <taxon>unclassified sequences</taxon>
        <taxon>metagenomes</taxon>
        <taxon>ecological metagenomes</taxon>
    </lineage>
</organism>
<feature type="transmembrane region" description="Helical" evidence="10">
    <location>
        <begin position="206"/>
        <end position="224"/>
    </location>
</feature>
<dbReference type="EMBL" id="CAESGF010000020">
    <property type="protein sequence ID" value="CAB4364888.1"/>
    <property type="molecule type" value="Genomic_DNA"/>
</dbReference>
<evidence type="ECO:0000313" key="14">
    <source>
        <dbReference type="EMBL" id="CAB4801319.1"/>
    </source>
</evidence>
<evidence type="ECO:0000256" key="4">
    <source>
        <dbReference type="ARBA" id="ARBA00022475"/>
    </source>
</evidence>
<dbReference type="GO" id="GO:0005315">
    <property type="term" value="F:phosphate transmembrane transporter activity"/>
    <property type="evidence" value="ECO:0007669"/>
    <property type="project" value="InterPro"/>
</dbReference>
<dbReference type="PANTHER" id="PTHR42922:SF1">
    <property type="entry name" value="PHOSPHATE TRANSPORT SYSTEM PERMEASE PROTEIN PSTA"/>
    <property type="match status" value="1"/>
</dbReference>
<feature type="transmembrane region" description="Helical" evidence="10">
    <location>
        <begin position="347"/>
        <end position="368"/>
    </location>
</feature>
<dbReference type="Gene3D" id="1.10.3720.10">
    <property type="entry name" value="MetI-like"/>
    <property type="match status" value="1"/>
</dbReference>
<sequence length="403" mass="42722">MTPLLHDTPSGDTVPRTVLPPRPEQLASLPERRSLGKLSRNDIMPLAGGLFSAWCTTMLLFGRLTPLSGDFGFVVVFFLVFLCTYAVLVATTEDGPAVVDRVMGVMLTTAALVALAALFSVIVFTIMRGSKALFHSNFFSTDLSSTGPLDPLGKGGITHAITGTVIMTTIALLITVPLGVACSVFLNETRNWFATLVRTVVTAMTALPSILAGLFIFATWILVLGFERSGLAAAISMSIMMLPIIIRSADVVLRLVPGGLREASAALGAPQWRTVWHVVLPTARSGLTTSVILGVARGVGETAPVLLTAGFTSTMNVNPMKGPMVSLPLAAFELVRSPQPTQVARGFATAAVLMVLVLVLFTIARVLGGRPVGRLSKRQARKAAAKSIRDLERIQAHPGQVNV</sequence>
<dbReference type="GO" id="GO:0035435">
    <property type="term" value="P:phosphate ion transmembrane transport"/>
    <property type="evidence" value="ECO:0007669"/>
    <property type="project" value="InterPro"/>
</dbReference>
<keyword evidence="6 10" id="KW-0812">Transmembrane</keyword>
<dbReference type="EMBL" id="CAFBOL010000002">
    <property type="protein sequence ID" value="CAB4971508.1"/>
    <property type="molecule type" value="Genomic_DNA"/>
</dbReference>
<feature type="transmembrane region" description="Helical" evidence="10">
    <location>
        <begin position="164"/>
        <end position="186"/>
    </location>
</feature>
<evidence type="ECO:0000313" key="12">
    <source>
        <dbReference type="EMBL" id="CAB4364888.1"/>
    </source>
</evidence>
<feature type="transmembrane region" description="Helical" evidence="10">
    <location>
        <begin position="102"/>
        <end position="126"/>
    </location>
</feature>
<protein>
    <submittedName>
        <fullName evidence="16">Unannotated protein</fullName>
    </submittedName>
</protein>
<comment type="similarity">
    <text evidence="2">Belongs to the binding-protein-dependent transport system permease family. CysTW subfamily.</text>
</comment>
<evidence type="ECO:0000256" key="10">
    <source>
        <dbReference type="SAM" id="Phobius"/>
    </source>
</evidence>
<dbReference type="EMBL" id="CAFBIY010000049">
    <property type="protein sequence ID" value="CAB4850213.1"/>
    <property type="molecule type" value="Genomic_DNA"/>
</dbReference>
<evidence type="ECO:0000259" key="11">
    <source>
        <dbReference type="PROSITE" id="PS50928"/>
    </source>
</evidence>
<evidence type="ECO:0000313" key="13">
    <source>
        <dbReference type="EMBL" id="CAB4741902.1"/>
    </source>
</evidence>
<gene>
    <name evidence="13" type="ORF">UFOPK2656_02964</name>
    <name evidence="14" type="ORF">UFOPK3099_00140</name>
    <name evidence="15" type="ORF">UFOPK3267_01117</name>
    <name evidence="16" type="ORF">UFOPK3651_03297</name>
    <name evidence="17" type="ORF">UFOPK3931_00159</name>
    <name evidence="12" type="ORF">UFOPK4189_02645</name>
</gene>
<keyword evidence="3" id="KW-0813">Transport</keyword>
<evidence type="ECO:0000313" key="17">
    <source>
        <dbReference type="EMBL" id="CAB4971508.1"/>
    </source>
</evidence>
<comment type="subcellular location">
    <subcellularLocation>
        <location evidence="1">Cell membrane</location>
        <topology evidence="1">Multi-pass membrane protein</topology>
    </subcellularLocation>
</comment>
<feature type="region of interest" description="Disordered" evidence="9">
    <location>
        <begin position="1"/>
        <end position="22"/>
    </location>
</feature>
<proteinExistence type="inferred from homology"/>
<evidence type="ECO:0000256" key="9">
    <source>
        <dbReference type="SAM" id="MobiDB-lite"/>
    </source>
</evidence>
<dbReference type="InterPro" id="IPR051408">
    <property type="entry name" value="Phosphate_transprt_permease"/>
</dbReference>
<evidence type="ECO:0000256" key="8">
    <source>
        <dbReference type="ARBA" id="ARBA00023136"/>
    </source>
</evidence>
<dbReference type="EMBL" id="CAFBMT010000035">
    <property type="protein sequence ID" value="CAB4957628.1"/>
    <property type="molecule type" value="Genomic_DNA"/>
</dbReference>
<dbReference type="AlphaFoldDB" id="A0A6J7KMM6"/>
<dbReference type="InterPro" id="IPR035906">
    <property type="entry name" value="MetI-like_sf"/>
</dbReference>
<evidence type="ECO:0000256" key="1">
    <source>
        <dbReference type="ARBA" id="ARBA00004651"/>
    </source>
</evidence>
<dbReference type="Pfam" id="PF00528">
    <property type="entry name" value="BPD_transp_1"/>
    <property type="match status" value="1"/>
</dbReference>
<evidence type="ECO:0000256" key="2">
    <source>
        <dbReference type="ARBA" id="ARBA00007069"/>
    </source>
</evidence>
<dbReference type="SUPFAM" id="SSF161098">
    <property type="entry name" value="MetI-like"/>
    <property type="match status" value="1"/>
</dbReference>
<keyword evidence="5" id="KW-0592">Phosphate transport</keyword>
<dbReference type="EMBL" id="CAFAAV010000005">
    <property type="protein sequence ID" value="CAB4801319.1"/>
    <property type="molecule type" value="Genomic_DNA"/>
</dbReference>
<feature type="domain" description="ABC transmembrane type-1" evidence="11">
    <location>
        <begin position="161"/>
        <end position="364"/>
    </location>
</feature>
<dbReference type="CDD" id="cd06261">
    <property type="entry name" value="TM_PBP2"/>
    <property type="match status" value="1"/>
</dbReference>
<feature type="transmembrane region" description="Helical" evidence="10">
    <location>
        <begin position="231"/>
        <end position="249"/>
    </location>
</feature>
<accession>A0A6J7KMM6</accession>
<feature type="transmembrane region" description="Helical" evidence="10">
    <location>
        <begin position="71"/>
        <end position="90"/>
    </location>
</feature>
<dbReference type="GO" id="GO:0005886">
    <property type="term" value="C:plasma membrane"/>
    <property type="evidence" value="ECO:0007669"/>
    <property type="project" value="UniProtKB-SubCell"/>
</dbReference>
<evidence type="ECO:0000313" key="15">
    <source>
        <dbReference type="EMBL" id="CAB4850213.1"/>
    </source>
</evidence>
<evidence type="ECO:0000256" key="3">
    <source>
        <dbReference type="ARBA" id="ARBA00022448"/>
    </source>
</evidence>
<reference evidence="16" key="1">
    <citation type="submission" date="2020-05" db="EMBL/GenBank/DDBJ databases">
        <authorList>
            <person name="Chiriac C."/>
            <person name="Salcher M."/>
            <person name="Ghai R."/>
            <person name="Kavagutti S V."/>
        </authorList>
    </citation>
    <scope>NUCLEOTIDE SEQUENCE</scope>
</reference>
<dbReference type="InterPro" id="IPR000515">
    <property type="entry name" value="MetI-like"/>
</dbReference>
<keyword evidence="7 10" id="KW-1133">Transmembrane helix</keyword>
<feature type="transmembrane region" description="Helical" evidence="10">
    <location>
        <begin position="43"/>
        <end position="64"/>
    </location>
</feature>
<evidence type="ECO:0000313" key="16">
    <source>
        <dbReference type="EMBL" id="CAB4957628.1"/>
    </source>
</evidence>
<dbReference type="NCBIfam" id="TIGR00974">
    <property type="entry name" value="3a0107s02c"/>
    <property type="match status" value="1"/>
</dbReference>